<dbReference type="AlphaFoldDB" id="A0A023F8V3"/>
<dbReference type="Pfam" id="PF16363">
    <property type="entry name" value="GDP_Man_Dehyd"/>
    <property type="match status" value="1"/>
</dbReference>
<keyword evidence="7" id="KW-0119">Carbohydrate metabolism</keyword>
<dbReference type="GO" id="GO:0033499">
    <property type="term" value="P:galactose catabolic process via UDP-galactose, Leloir pathway"/>
    <property type="evidence" value="ECO:0007669"/>
    <property type="project" value="TreeGrafter"/>
</dbReference>
<dbReference type="EMBL" id="GBBI01000865">
    <property type="protein sequence ID" value="JAC17847.1"/>
    <property type="molecule type" value="mRNA"/>
</dbReference>
<evidence type="ECO:0000259" key="8">
    <source>
        <dbReference type="Pfam" id="PF16363"/>
    </source>
</evidence>
<evidence type="ECO:0000256" key="6">
    <source>
        <dbReference type="ARBA" id="ARBA00023235"/>
    </source>
</evidence>
<keyword evidence="5" id="KW-0299">Galactose metabolism</keyword>
<dbReference type="PANTHER" id="PTHR43725">
    <property type="entry name" value="UDP-GLUCOSE 4-EPIMERASE"/>
    <property type="match status" value="1"/>
</dbReference>
<evidence type="ECO:0000313" key="9">
    <source>
        <dbReference type="EMBL" id="JAC17847.1"/>
    </source>
</evidence>
<accession>A0A023F8V3</accession>
<comment type="subunit">
    <text evidence="7">Homodimer.</text>
</comment>
<protein>
    <recommendedName>
        <fullName evidence="7">UDP-glucose 4-epimerase</fullName>
        <ecNumber evidence="7">5.1.3.2</ecNumber>
    </recommendedName>
</protein>
<comment type="similarity">
    <text evidence="7">Belongs to the NAD(P)-dependent epimerase/dehydratase family.</text>
</comment>
<proteinExistence type="evidence at transcript level"/>
<dbReference type="GO" id="GO:0003978">
    <property type="term" value="F:UDP-glucose 4-epimerase activity"/>
    <property type="evidence" value="ECO:0007669"/>
    <property type="project" value="UniProtKB-UniRule"/>
</dbReference>
<dbReference type="UniPathway" id="UPA00214"/>
<dbReference type="Gene3D" id="3.40.50.720">
    <property type="entry name" value="NAD(P)-binding Rossmann-like Domain"/>
    <property type="match status" value="1"/>
</dbReference>
<evidence type="ECO:0000256" key="3">
    <source>
        <dbReference type="ARBA" id="ARBA00002760"/>
    </source>
</evidence>
<dbReference type="NCBIfam" id="TIGR01179">
    <property type="entry name" value="galE"/>
    <property type="match status" value="1"/>
</dbReference>
<keyword evidence="6 7" id="KW-0413">Isomerase</keyword>
<keyword evidence="4 7" id="KW-0520">NAD</keyword>
<dbReference type="NCBIfam" id="NF007956">
    <property type="entry name" value="PRK10675.1"/>
    <property type="match status" value="1"/>
</dbReference>
<comment type="cofactor">
    <cofactor evidence="2 7">
        <name>NAD(+)</name>
        <dbReference type="ChEBI" id="CHEBI:57540"/>
    </cofactor>
</comment>
<reference evidence="9" key="1">
    <citation type="journal article" date="2014" name="PLoS Negl. Trop. Dis.">
        <title>An updated insight into the Sialotranscriptome of Triatoma infestans: developmental stage and geographic variations.</title>
        <authorList>
            <person name="Schwarz A."/>
            <person name="Medrano-Mercado N."/>
            <person name="Schaub G.A."/>
            <person name="Struchiner C.J."/>
            <person name="Bargues M.D."/>
            <person name="Levy M.Z."/>
            <person name="Ribeiro J.M."/>
        </authorList>
    </citation>
    <scope>NUCLEOTIDE SEQUENCE</scope>
    <source>
        <strain evidence="9">Chile</strain>
        <tissue evidence="9">Salivary glands</tissue>
    </source>
</reference>
<sequence>MPKWKTVFVTGGAGYIGSHCIVELLEAGYDVVAVDNFANSVSENGEAVSLKRVESITGRSVRFHQCDLLDKNSLQAIFNKYKIDCVIHFAAIKAVGESMQKPFIYYKNNIIATINLLEVMQEANCQQLVFSSSCTVYGNPEYLPITESHPTGNVTNVYGRTKYFIEEMLKDVARADEKWNIILLRYFNPVGAHPSGIIGEDPTKPFTNLMPFIAQVAVGSKPYLTIFGDDYDTVDGTGIRDYIHVMDLASGHVAALYKLQEESVRLKTYNLGTGQGYSVLQLIKTFESVTKTKVPYKVESRRDGDIVSMYANAELAKEELRWQTRYSIEEMCEHFWKWKTLNPSGYKSSDSLLTNGLTNTASPNLMKGTLLVS</sequence>
<dbReference type="GO" id="GO:0003974">
    <property type="term" value="F:UDP-N-acetylglucosamine 4-epimerase activity"/>
    <property type="evidence" value="ECO:0007669"/>
    <property type="project" value="UniProtKB-EC"/>
</dbReference>
<evidence type="ECO:0000256" key="2">
    <source>
        <dbReference type="ARBA" id="ARBA00001911"/>
    </source>
</evidence>
<evidence type="ECO:0000256" key="4">
    <source>
        <dbReference type="ARBA" id="ARBA00023027"/>
    </source>
</evidence>
<dbReference type="GO" id="GO:0005829">
    <property type="term" value="C:cytosol"/>
    <property type="evidence" value="ECO:0007669"/>
    <property type="project" value="TreeGrafter"/>
</dbReference>
<dbReference type="InterPro" id="IPR036291">
    <property type="entry name" value="NAD(P)-bd_dom_sf"/>
</dbReference>
<comment type="catalytic activity">
    <reaction evidence="1">
        <text>UDP-N-acetyl-alpha-D-glucosamine = UDP-N-acetyl-alpha-D-galactosamine</text>
        <dbReference type="Rhea" id="RHEA:20517"/>
        <dbReference type="ChEBI" id="CHEBI:57705"/>
        <dbReference type="ChEBI" id="CHEBI:67138"/>
        <dbReference type="EC" id="5.1.3.7"/>
    </reaction>
</comment>
<dbReference type="EC" id="5.1.3.2" evidence="7"/>
<comment type="pathway">
    <text evidence="7">Carbohydrate metabolism; galactose metabolism.</text>
</comment>
<comment type="catalytic activity">
    <reaction evidence="7">
        <text>UDP-alpha-D-glucose = UDP-alpha-D-galactose</text>
        <dbReference type="Rhea" id="RHEA:22168"/>
        <dbReference type="ChEBI" id="CHEBI:58885"/>
        <dbReference type="ChEBI" id="CHEBI:66914"/>
        <dbReference type="EC" id="5.1.3.2"/>
    </reaction>
</comment>
<dbReference type="Gene3D" id="3.90.25.10">
    <property type="entry name" value="UDP-galactose 4-epimerase, domain 1"/>
    <property type="match status" value="1"/>
</dbReference>
<dbReference type="InterPro" id="IPR016040">
    <property type="entry name" value="NAD(P)-bd_dom"/>
</dbReference>
<evidence type="ECO:0000256" key="1">
    <source>
        <dbReference type="ARBA" id="ARBA00000014"/>
    </source>
</evidence>
<evidence type="ECO:0000256" key="7">
    <source>
        <dbReference type="RuleBase" id="RU366046"/>
    </source>
</evidence>
<evidence type="ECO:0000256" key="5">
    <source>
        <dbReference type="ARBA" id="ARBA00023144"/>
    </source>
</evidence>
<organism evidence="9">
    <name type="scientific">Triatoma infestans</name>
    <name type="common">Assassin bug</name>
    <dbReference type="NCBI Taxonomy" id="30076"/>
    <lineage>
        <taxon>Eukaryota</taxon>
        <taxon>Metazoa</taxon>
        <taxon>Ecdysozoa</taxon>
        <taxon>Arthropoda</taxon>
        <taxon>Hexapoda</taxon>
        <taxon>Insecta</taxon>
        <taxon>Pterygota</taxon>
        <taxon>Neoptera</taxon>
        <taxon>Paraneoptera</taxon>
        <taxon>Hemiptera</taxon>
        <taxon>Heteroptera</taxon>
        <taxon>Panheteroptera</taxon>
        <taxon>Cimicomorpha</taxon>
        <taxon>Reduviidae</taxon>
        <taxon>Triatominae</taxon>
        <taxon>Triatoma</taxon>
    </lineage>
</organism>
<name>A0A023F8V3_TRIIF</name>
<dbReference type="PANTHER" id="PTHR43725:SF31">
    <property type="entry name" value="UDP-GLUCOSE 4-EPIMERASE"/>
    <property type="match status" value="1"/>
</dbReference>
<comment type="function">
    <text evidence="3">Catalyzes two distinct but analogous reactions: the reversible epimerization of UDP-glucose to UDP-galactose and the reversible epimerization of UDP-N-acetylglucosamine to UDP-N-acetylgalactosamine. The reaction with UDP-Gal plays a critical role in the Leloir pathway of galactose catabolism in which galactose is converted to the glycolytic intermediate glucose 6-phosphate. It contributes to the catabolism of dietary galactose and enables the endogenous biosynthesis of both UDP-Gal and UDP-GalNAc when exogenous sources are limited. Both UDP-sugar interconversions are important in the synthesis of glycoproteins and glycolipids.</text>
</comment>
<dbReference type="InterPro" id="IPR005886">
    <property type="entry name" value="UDP_G4E"/>
</dbReference>
<dbReference type="SUPFAM" id="SSF51735">
    <property type="entry name" value="NAD(P)-binding Rossmann-fold domains"/>
    <property type="match status" value="1"/>
</dbReference>
<feature type="domain" description="NAD(P)-binding" evidence="8">
    <location>
        <begin position="8"/>
        <end position="334"/>
    </location>
</feature>
<dbReference type="CDD" id="cd05247">
    <property type="entry name" value="UDP_G4E_1_SDR_e"/>
    <property type="match status" value="1"/>
</dbReference>